<sequence>MATFSKNIWRDQFPPTDDLVFDSLTKEIDPLQEKVKDMLMASAADPTHNVKLIDTLRRLGVSYHFENDIQNHFQFPPKSFQQRCS</sequence>
<accession>A0ABR2Q4F9</accession>
<organism evidence="2 3">
    <name type="scientific">Hibiscus sabdariffa</name>
    <name type="common">roselle</name>
    <dbReference type="NCBI Taxonomy" id="183260"/>
    <lineage>
        <taxon>Eukaryota</taxon>
        <taxon>Viridiplantae</taxon>
        <taxon>Streptophyta</taxon>
        <taxon>Embryophyta</taxon>
        <taxon>Tracheophyta</taxon>
        <taxon>Spermatophyta</taxon>
        <taxon>Magnoliopsida</taxon>
        <taxon>eudicotyledons</taxon>
        <taxon>Gunneridae</taxon>
        <taxon>Pentapetalae</taxon>
        <taxon>rosids</taxon>
        <taxon>malvids</taxon>
        <taxon>Malvales</taxon>
        <taxon>Malvaceae</taxon>
        <taxon>Malvoideae</taxon>
        <taxon>Hibiscus</taxon>
    </lineage>
</organism>
<comment type="caution">
    <text evidence="2">The sequence shown here is derived from an EMBL/GenBank/DDBJ whole genome shotgun (WGS) entry which is preliminary data.</text>
</comment>
<dbReference type="InterPro" id="IPR001906">
    <property type="entry name" value="Terpene_synth_N"/>
</dbReference>
<name>A0ABR2Q4F9_9ROSI</name>
<evidence type="ECO:0000259" key="1">
    <source>
        <dbReference type="Pfam" id="PF01397"/>
    </source>
</evidence>
<dbReference type="SUPFAM" id="SSF48239">
    <property type="entry name" value="Terpenoid cyclases/Protein prenyltransferases"/>
    <property type="match status" value="1"/>
</dbReference>
<dbReference type="EMBL" id="JBBPBN010000046">
    <property type="protein sequence ID" value="KAK8995371.1"/>
    <property type="molecule type" value="Genomic_DNA"/>
</dbReference>
<evidence type="ECO:0000313" key="3">
    <source>
        <dbReference type="Proteomes" id="UP001396334"/>
    </source>
</evidence>
<dbReference type="Proteomes" id="UP001396334">
    <property type="component" value="Unassembled WGS sequence"/>
</dbReference>
<proteinExistence type="predicted"/>
<gene>
    <name evidence="2" type="ORF">V6N11_069806</name>
</gene>
<keyword evidence="3" id="KW-1185">Reference proteome</keyword>
<evidence type="ECO:0000313" key="2">
    <source>
        <dbReference type="EMBL" id="KAK8995371.1"/>
    </source>
</evidence>
<dbReference type="Pfam" id="PF01397">
    <property type="entry name" value="Terpene_synth"/>
    <property type="match status" value="1"/>
</dbReference>
<dbReference type="InterPro" id="IPR008930">
    <property type="entry name" value="Terpenoid_cyclase/PrenylTrfase"/>
</dbReference>
<feature type="domain" description="Terpene synthase N-terminal" evidence="1">
    <location>
        <begin position="22"/>
        <end position="73"/>
    </location>
</feature>
<dbReference type="InterPro" id="IPR036965">
    <property type="entry name" value="Terpene_synth_N_sf"/>
</dbReference>
<protein>
    <recommendedName>
        <fullName evidence="1">Terpene synthase N-terminal domain-containing protein</fullName>
    </recommendedName>
</protein>
<dbReference type="Gene3D" id="1.50.10.130">
    <property type="entry name" value="Terpene synthase, N-terminal domain"/>
    <property type="match status" value="1"/>
</dbReference>
<reference evidence="2 3" key="1">
    <citation type="journal article" date="2024" name="G3 (Bethesda)">
        <title>Genome assembly of Hibiscus sabdariffa L. provides insights into metabolisms of medicinal natural products.</title>
        <authorList>
            <person name="Kim T."/>
        </authorList>
    </citation>
    <scope>NUCLEOTIDE SEQUENCE [LARGE SCALE GENOMIC DNA]</scope>
    <source>
        <strain evidence="2">TK-2024</strain>
        <tissue evidence="2">Old leaves</tissue>
    </source>
</reference>